<dbReference type="AlphaFoldDB" id="A0A7G9W7B1"/>
<protein>
    <recommendedName>
        <fullName evidence="3">Lipoprotein</fullName>
    </recommendedName>
</protein>
<dbReference type="PROSITE" id="PS51257">
    <property type="entry name" value="PROKAR_LIPOPROTEIN"/>
    <property type="match status" value="1"/>
</dbReference>
<dbReference type="KEGG" id="acae:HYG86_07145"/>
<accession>A0A7G9W7B1</accession>
<organism evidence="1 2">
    <name type="scientific">Alkalicella caledoniensis</name>
    <dbReference type="NCBI Taxonomy" id="2731377"/>
    <lineage>
        <taxon>Bacteria</taxon>
        <taxon>Bacillati</taxon>
        <taxon>Bacillota</taxon>
        <taxon>Clostridia</taxon>
        <taxon>Eubacteriales</taxon>
        <taxon>Proteinivoracaceae</taxon>
        <taxon>Alkalicella</taxon>
    </lineage>
</organism>
<gene>
    <name evidence="1" type="ORF">HYG86_07145</name>
</gene>
<dbReference type="Proteomes" id="UP000516160">
    <property type="component" value="Chromosome"/>
</dbReference>
<evidence type="ECO:0000313" key="2">
    <source>
        <dbReference type="Proteomes" id="UP000516160"/>
    </source>
</evidence>
<dbReference type="RefSeq" id="WP_213168377.1">
    <property type="nucleotide sequence ID" value="NZ_CP058559.1"/>
</dbReference>
<proteinExistence type="predicted"/>
<sequence length="168" mass="19212">MKRIIVILTIAVLITACNSGGFVSSLEKQYQNLESYTAQYSVHMNDAKFDVHEQYSEKGQHHIIEVVADTGYQQSIELEGEKVKLKNINDSKEIVGDRENFNYPIFVLVSIMDEIIAKKDTIKILDTQNIEINNGEILVTHNKNKLSKVILNIQNEQITIEYENLDIN</sequence>
<dbReference type="EMBL" id="CP058559">
    <property type="protein sequence ID" value="QNO14573.1"/>
    <property type="molecule type" value="Genomic_DNA"/>
</dbReference>
<keyword evidence="2" id="KW-1185">Reference proteome</keyword>
<name>A0A7G9W7B1_ALKCA</name>
<evidence type="ECO:0000313" key="1">
    <source>
        <dbReference type="EMBL" id="QNO14573.1"/>
    </source>
</evidence>
<evidence type="ECO:0008006" key="3">
    <source>
        <dbReference type="Google" id="ProtNLM"/>
    </source>
</evidence>
<reference evidence="1 2" key="1">
    <citation type="submission" date="2020-07" db="EMBL/GenBank/DDBJ databases">
        <title>Alkalicella. sp. LB2 genome.</title>
        <authorList>
            <person name="Postec A."/>
            <person name="Quemeneur M."/>
        </authorList>
    </citation>
    <scope>NUCLEOTIDE SEQUENCE [LARGE SCALE GENOMIC DNA]</scope>
    <source>
        <strain evidence="1 2">LB2</strain>
    </source>
</reference>